<comment type="caution">
    <text evidence="1">The sequence shown here is derived from an EMBL/GenBank/DDBJ whole genome shotgun (WGS) entry which is preliminary data.</text>
</comment>
<dbReference type="Proteomes" id="UP001162131">
    <property type="component" value="Unassembled WGS sequence"/>
</dbReference>
<dbReference type="AlphaFoldDB" id="A0AAU9JBN8"/>
<name>A0AAU9JBN8_9CILI</name>
<proteinExistence type="predicted"/>
<accession>A0AAU9JBN8</accession>
<evidence type="ECO:0000313" key="1">
    <source>
        <dbReference type="EMBL" id="CAG9319123.1"/>
    </source>
</evidence>
<organism evidence="1 2">
    <name type="scientific">Blepharisma stoltei</name>
    <dbReference type="NCBI Taxonomy" id="1481888"/>
    <lineage>
        <taxon>Eukaryota</taxon>
        <taxon>Sar</taxon>
        <taxon>Alveolata</taxon>
        <taxon>Ciliophora</taxon>
        <taxon>Postciliodesmatophora</taxon>
        <taxon>Heterotrichea</taxon>
        <taxon>Heterotrichida</taxon>
        <taxon>Blepharismidae</taxon>
        <taxon>Blepharisma</taxon>
    </lineage>
</organism>
<protein>
    <submittedName>
        <fullName evidence="1">Uncharacterized protein</fullName>
    </submittedName>
</protein>
<gene>
    <name evidence="1" type="ORF">BSTOLATCC_MIC22473</name>
</gene>
<reference evidence="1" key="1">
    <citation type="submission" date="2021-09" db="EMBL/GenBank/DDBJ databases">
        <authorList>
            <consortium name="AG Swart"/>
            <person name="Singh M."/>
            <person name="Singh A."/>
            <person name="Seah K."/>
            <person name="Emmerich C."/>
        </authorList>
    </citation>
    <scope>NUCLEOTIDE SEQUENCE</scope>
    <source>
        <strain evidence="1">ATCC30299</strain>
    </source>
</reference>
<evidence type="ECO:0000313" key="2">
    <source>
        <dbReference type="Proteomes" id="UP001162131"/>
    </source>
</evidence>
<dbReference type="EMBL" id="CAJZBQ010000021">
    <property type="protein sequence ID" value="CAG9319123.1"/>
    <property type="molecule type" value="Genomic_DNA"/>
</dbReference>
<sequence>MYVTKRTELKNSINKVLQDALIMDVSLYDDPLQGLVMQVAQVREKLGKGVHIIDKNEARVKQALSASENHLEWQMLEHEDLPIQGMQLQGMPYCGAIMDGDTNATAEMLVQDTHIIDKKEALSDSGTQGNHMEWRMPQHEDFLMQDMQLQDMPYCGAIMDENIEEIMASAGTDATLGTQLQPVQAHAAHDIQVAHDMQDAHAHTNAAPEMLIQDAHISDEEEARMKQALNDSAIQGNRLEWPMLQQEDLLIQDMQLQDMPYYGAPMSENTQATHEVEMQDGWQWNYNKIEAMDLLMCTWRYEMIIDNWSREGKHEVALEVDRLVKKFHAATLKERAVKHLEESGRKDEVELRQRKITYWFKNDP</sequence>
<keyword evidence="2" id="KW-1185">Reference proteome</keyword>